<dbReference type="eggNOG" id="COG0560">
    <property type="taxonomic scope" value="Bacteria"/>
</dbReference>
<dbReference type="PANTHER" id="PTHR43344">
    <property type="entry name" value="PHOSPHOSERINE PHOSPHATASE"/>
    <property type="match status" value="1"/>
</dbReference>
<dbReference type="SFLD" id="SFLDF00029">
    <property type="entry name" value="phosphoserine_phosphatase"/>
    <property type="match status" value="1"/>
</dbReference>
<evidence type="ECO:0000256" key="1">
    <source>
        <dbReference type="ARBA" id="ARBA00001946"/>
    </source>
</evidence>
<evidence type="ECO:0000256" key="9">
    <source>
        <dbReference type="ARBA" id="ARBA00022842"/>
    </source>
</evidence>
<dbReference type="RefSeq" id="WP_038642790.1">
    <property type="nucleotide sequence ID" value="NZ_CP009888.1"/>
</dbReference>
<keyword evidence="6" id="KW-0028">Amino-acid biosynthesis</keyword>
<comment type="catalytic activity">
    <reaction evidence="13">
        <text>O-phospho-D-serine + H2O = D-serine + phosphate</text>
        <dbReference type="Rhea" id="RHEA:24873"/>
        <dbReference type="ChEBI" id="CHEBI:15377"/>
        <dbReference type="ChEBI" id="CHEBI:35247"/>
        <dbReference type="ChEBI" id="CHEBI:43474"/>
        <dbReference type="ChEBI" id="CHEBI:58680"/>
        <dbReference type="EC" id="3.1.3.3"/>
    </reaction>
</comment>
<comment type="pathway">
    <text evidence="2">Amino-acid biosynthesis; L-serine biosynthesis; L-serine from 3-phospho-D-glycerate: step 3/3.</text>
</comment>
<keyword evidence="8" id="KW-0378">Hydrolase</keyword>
<dbReference type="InterPro" id="IPR023214">
    <property type="entry name" value="HAD_sf"/>
</dbReference>
<feature type="active site" description="Nucleophile" evidence="14">
    <location>
        <position position="121"/>
    </location>
</feature>
<dbReference type="GO" id="GO:0005737">
    <property type="term" value="C:cytoplasm"/>
    <property type="evidence" value="ECO:0007669"/>
    <property type="project" value="TreeGrafter"/>
</dbReference>
<dbReference type="NCBIfam" id="TIGR00338">
    <property type="entry name" value="serB"/>
    <property type="match status" value="1"/>
</dbReference>
<dbReference type="EC" id="3.1.3.3" evidence="4"/>
<comment type="cofactor">
    <cofactor evidence="1">
        <name>Mg(2+)</name>
        <dbReference type="ChEBI" id="CHEBI:18420"/>
    </cofactor>
</comment>
<proteinExistence type="inferred from homology"/>
<dbReference type="GO" id="GO:0006564">
    <property type="term" value="P:L-serine biosynthetic process"/>
    <property type="evidence" value="ECO:0007669"/>
    <property type="project" value="UniProtKB-KW"/>
</dbReference>
<dbReference type="GO" id="GO:0036424">
    <property type="term" value="F:L-phosphoserine phosphatase activity"/>
    <property type="evidence" value="ECO:0007669"/>
    <property type="project" value="InterPro"/>
</dbReference>
<evidence type="ECO:0000256" key="5">
    <source>
        <dbReference type="ARBA" id="ARBA00015196"/>
    </source>
</evidence>
<dbReference type="Proteomes" id="UP000030341">
    <property type="component" value="Chromosome 1"/>
</dbReference>
<protein>
    <recommendedName>
        <fullName evidence="5">Phosphoserine phosphatase</fullName>
        <ecNumber evidence="4">3.1.3.3</ecNumber>
    </recommendedName>
    <alternativeName>
        <fullName evidence="11">O-phosphoserine phosphohydrolase</fullName>
    </alternativeName>
</protein>
<evidence type="ECO:0000256" key="8">
    <source>
        <dbReference type="ARBA" id="ARBA00022801"/>
    </source>
</evidence>
<dbReference type="NCBIfam" id="TIGR01488">
    <property type="entry name" value="HAD-SF-IB"/>
    <property type="match status" value="1"/>
</dbReference>
<dbReference type="InterPro" id="IPR050582">
    <property type="entry name" value="HAD-like_SerB"/>
</dbReference>
<keyword evidence="10" id="KW-0718">Serine biosynthesis</keyword>
<dbReference type="InterPro" id="IPR004469">
    <property type="entry name" value="PSP"/>
</dbReference>
<dbReference type="HOGENOM" id="CLU_036368_4_0_6"/>
<dbReference type="UniPathway" id="UPA00135">
    <property type="reaction ID" value="UER00198"/>
</dbReference>
<evidence type="ECO:0000313" key="15">
    <source>
        <dbReference type="EMBL" id="AIY66205.1"/>
    </source>
</evidence>
<sequence length="324" mass="35215">MFESMAQFEQFFSNIHTNKWHEVAEINNQNNASCYVLLSTTHSELALNEGLLALLKSLPVSKAAKLSVHPELPSALVLQVSEELDKTKQVLQEYLSPNEALEVNVFAKAPNINQPGLLVMDMDSTAIQIECIDEIARLANVYEEVASVTRQAMQGALPFSESLRKRVAKLEGVSLELMAQLKDNLPLMPGVKALCQHLKAKGWTLAIASGGFVPFAQRVQTLLELDAIHANTLEDNGVELTGKVLGTIVDADEKARFLTQYAEQLNIDKSQTMAMGDGANDLVMMAASGLGVAVHGKPLVAQSADVAINFGSLLQVLYFISLPE</sequence>
<evidence type="ECO:0000313" key="16">
    <source>
        <dbReference type="Proteomes" id="UP000030341"/>
    </source>
</evidence>
<comment type="similarity">
    <text evidence="3">Belongs to the HAD-like hydrolase superfamily. SerB family.</text>
</comment>
<dbReference type="OrthoDB" id="9792539at2"/>
<evidence type="ECO:0000256" key="11">
    <source>
        <dbReference type="ARBA" id="ARBA00031693"/>
    </source>
</evidence>
<gene>
    <name evidence="15" type="ORF">OM33_14620</name>
</gene>
<keyword evidence="7" id="KW-0479">Metal-binding</keyword>
<name>A0A0A7EHQ5_9GAMM</name>
<evidence type="ECO:0000256" key="12">
    <source>
        <dbReference type="ARBA" id="ARBA00048138"/>
    </source>
</evidence>
<feature type="active site" description="Proton donor" evidence="14">
    <location>
        <position position="123"/>
    </location>
</feature>
<evidence type="ECO:0000256" key="10">
    <source>
        <dbReference type="ARBA" id="ARBA00023299"/>
    </source>
</evidence>
<organism evidence="15 16">
    <name type="scientific">Pseudoalteromonas piratica</name>
    <dbReference type="NCBI Taxonomy" id="1348114"/>
    <lineage>
        <taxon>Bacteria</taxon>
        <taxon>Pseudomonadati</taxon>
        <taxon>Pseudomonadota</taxon>
        <taxon>Gammaproteobacteria</taxon>
        <taxon>Alteromonadales</taxon>
        <taxon>Pseudoalteromonadaceae</taxon>
        <taxon>Pseudoalteromonas</taxon>
    </lineage>
</organism>
<keyword evidence="16" id="KW-1185">Reference proteome</keyword>
<evidence type="ECO:0000256" key="14">
    <source>
        <dbReference type="PIRSR" id="PIRSR604469-1"/>
    </source>
</evidence>
<dbReference type="InterPro" id="IPR036412">
    <property type="entry name" value="HAD-like_sf"/>
</dbReference>
<evidence type="ECO:0000256" key="7">
    <source>
        <dbReference type="ARBA" id="ARBA00022723"/>
    </source>
</evidence>
<dbReference type="PANTHER" id="PTHR43344:SF2">
    <property type="entry name" value="PHOSPHOSERINE PHOSPHATASE"/>
    <property type="match status" value="1"/>
</dbReference>
<dbReference type="GO" id="GO:0000287">
    <property type="term" value="F:magnesium ion binding"/>
    <property type="evidence" value="ECO:0007669"/>
    <property type="project" value="TreeGrafter"/>
</dbReference>
<keyword evidence="9" id="KW-0460">Magnesium</keyword>
<evidence type="ECO:0000256" key="3">
    <source>
        <dbReference type="ARBA" id="ARBA00009184"/>
    </source>
</evidence>
<evidence type="ECO:0000256" key="4">
    <source>
        <dbReference type="ARBA" id="ARBA00012640"/>
    </source>
</evidence>
<evidence type="ECO:0000256" key="2">
    <source>
        <dbReference type="ARBA" id="ARBA00005135"/>
    </source>
</evidence>
<dbReference type="SFLD" id="SFLDG01137">
    <property type="entry name" value="C1.6.1:_Phosphoserine_Phosphat"/>
    <property type="match status" value="1"/>
</dbReference>
<dbReference type="STRING" id="1348114.OM33_14620"/>
<dbReference type="SFLD" id="SFLDS00003">
    <property type="entry name" value="Haloacid_Dehalogenase"/>
    <property type="match status" value="1"/>
</dbReference>
<comment type="catalytic activity">
    <reaction evidence="12">
        <text>O-phospho-L-serine + H2O = L-serine + phosphate</text>
        <dbReference type="Rhea" id="RHEA:21208"/>
        <dbReference type="ChEBI" id="CHEBI:15377"/>
        <dbReference type="ChEBI" id="CHEBI:33384"/>
        <dbReference type="ChEBI" id="CHEBI:43474"/>
        <dbReference type="ChEBI" id="CHEBI:57524"/>
        <dbReference type="EC" id="3.1.3.3"/>
    </reaction>
</comment>
<dbReference type="Gene3D" id="3.40.50.1000">
    <property type="entry name" value="HAD superfamily/HAD-like"/>
    <property type="match status" value="1"/>
</dbReference>
<reference evidence="15 16" key="1">
    <citation type="submission" date="2014-11" db="EMBL/GenBank/DDBJ databases">
        <title>Complete Genome Sequence of Pseudoalteromonas sp. Strain OCN003 Isolated from Kaneohe Bay, Oahu, Hawaii.</title>
        <authorList>
            <person name="Beurmann S."/>
            <person name="Videau P."/>
            <person name="Ushijima B."/>
            <person name="Smith A.M."/>
            <person name="Aeby G.S."/>
            <person name="Callahan S.M."/>
            <person name="Belcaid M."/>
        </authorList>
    </citation>
    <scope>NUCLEOTIDE SEQUENCE [LARGE SCALE GENOMIC DNA]</scope>
    <source>
        <strain evidence="15 16">OCN003</strain>
    </source>
</reference>
<dbReference type="SFLD" id="SFLDG01136">
    <property type="entry name" value="C1.6:_Phosphoserine_Phosphatas"/>
    <property type="match status" value="1"/>
</dbReference>
<evidence type="ECO:0000256" key="13">
    <source>
        <dbReference type="ARBA" id="ARBA00048523"/>
    </source>
</evidence>
<evidence type="ECO:0000256" key="6">
    <source>
        <dbReference type="ARBA" id="ARBA00022605"/>
    </source>
</evidence>
<dbReference type="AlphaFoldDB" id="A0A0A7EHQ5"/>
<dbReference type="KEGG" id="pseo:OM33_14620"/>
<dbReference type="Pfam" id="PF00702">
    <property type="entry name" value="Hydrolase"/>
    <property type="match status" value="1"/>
</dbReference>
<dbReference type="SUPFAM" id="SSF56784">
    <property type="entry name" value="HAD-like"/>
    <property type="match status" value="1"/>
</dbReference>
<accession>A0A0A7EHQ5</accession>
<dbReference type="EMBL" id="CP009888">
    <property type="protein sequence ID" value="AIY66205.1"/>
    <property type="molecule type" value="Genomic_DNA"/>
</dbReference>
<dbReference type="CDD" id="cd07500">
    <property type="entry name" value="HAD_PSP"/>
    <property type="match status" value="1"/>
</dbReference>